<organism evidence="3 4">
    <name type="scientific">Roseovarius ramblicola</name>
    <dbReference type="NCBI Taxonomy" id="2022336"/>
    <lineage>
        <taxon>Bacteria</taxon>
        <taxon>Pseudomonadati</taxon>
        <taxon>Pseudomonadota</taxon>
        <taxon>Alphaproteobacteria</taxon>
        <taxon>Rhodobacterales</taxon>
        <taxon>Roseobacteraceae</taxon>
        <taxon>Roseovarius</taxon>
    </lineage>
</organism>
<dbReference type="Proteomes" id="UP001589670">
    <property type="component" value="Unassembled WGS sequence"/>
</dbReference>
<comment type="caution">
    <text evidence="3">The sequence shown here is derived from an EMBL/GenBank/DDBJ whole genome shotgun (WGS) entry which is preliminary data.</text>
</comment>
<protein>
    <submittedName>
        <fullName evidence="3">Uncharacterized protein</fullName>
    </submittedName>
</protein>
<sequence length="579" mass="63091">MMYSLNRQAARAVMCLVLAAPSAGGATDIRHTDTDLIEAQWAEYDANRPKTIREIQPFRRLTRAQGPDGTEITLTSLNPGINAWFVLDIRRDTRSRRIDSYHIELSDPDGTGLSLVEGDADDEAPALVFARDGIEERCTPWSGSAPALDRAAASGLPYAPVCDGRAFVRNEVRGSRTSREAVAEFLRDNVVFGESIVDLIKGSFYEDAYMSSGEVVAGTGAGDIATGLGRARLASHPLIRTYFGFEPEGAAGGLEAGSWYAVKDAPGIYASAVQPGMIHPDVLNGPGRTHRLDGIERRADVYLVGFDLSQFELGYEPGTDHPRLGWSSRPRGAGRNRALPGPDGFDRAAPVVRTGMLSPSLTDRVAATFAGGFKRDHGAWRAGEKSVTNHGHHYGFLANGVIFSKLHPGLSTLFVLDDGSVHMRKWREEDRALLPRVRFARQNGVPLVEDGVPGAQVTSWLGGNWSGSAEAELRTLRGGACMKTVSGRKFLIYGYFSTATPSAMARTFQAYGCDHAMLLDMNGQEHTYMALYVREDGALRPQHLVAGMAQIDERARDGTPVPRFVGYADNRDFIYLLRK</sequence>
<reference evidence="3 4" key="1">
    <citation type="submission" date="2024-09" db="EMBL/GenBank/DDBJ databases">
        <authorList>
            <person name="Sun Q."/>
            <person name="Mori K."/>
        </authorList>
    </citation>
    <scope>NUCLEOTIDE SEQUENCE [LARGE SCALE GENOMIC DNA]</scope>
    <source>
        <strain evidence="3 4">CECT 9424</strain>
    </source>
</reference>
<evidence type="ECO:0000256" key="1">
    <source>
        <dbReference type="SAM" id="MobiDB-lite"/>
    </source>
</evidence>
<feature type="chain" id="PRO_5046201081" evidence="2">
    <location>
        <begin position="26"/>
        <end position="579"/>
    </location>
</feature>
<proteinExistence type="predicted"/>
<keyword evidence="4" id="KW-1185">Reference proteome</keyword>
<evidence type="ECO:0000313" key="4">
    <source>
        <dbReference type="Proteomes" id="UP001589670"/>
    </source>
</evidence>
<evidence type="ECO:0000313" key="3">
    <source>
        <dbReference type="EMBL" id="MFB9150842.1"/>
    </source>
</evidence>
<feature type="region of interest" description="Disordered" evidence="1">
    <location>
        <begin position="322"/>
        <end position="345"/>
    </location>
</feature>
<feature type="signal peptide" evidence="2">
    <location>
        <begin position="1"/>
        <end position="25"/>
    </location>
</feature>
<accession>A0ABV5I2C0</accession>
<gene>
    <name evidence="3" type="ORF">ACFFU4_13895</name>
</gene>
<name>A0ABV5I2C0_9RHOB</name>
<dbReference type="EMBL" id="JBHMEC010000018">
    <property type="protein sequence ID" value="MFB9150842.1"/>
    <property type="molecule type" value="Genomic_DNA"/>
</dbReference>
<keyword evidence="2" id="KW-0732">Signal</keyword>
<evidence type="ECO:0000256" key="2">
    <source>
        <dbReference type="SAM" id="SignalP"/>
    </source>
</evidence>